<dbReference type="KEGG" id="pgr:PGTG_15184"/>
<dbReference type="InParanoid" id="E3KXA8"/>
<feature type="region of interest" description="Disordered" evidence="1">
    <location>
        <begin position="746"/>
        <end position="770"/>
    </location>
</feature>
<dbReference type="STRING" id="418459.E3KXA8"/>
<dbReference type="RefSeq" id="XP_003333400.2">
    <property type="nucleotide sequence ID" value="XM_003333352.2"/>
</dbReference>
<keyword evidence="3" id="KW-1185">Reference proteome</keyword>
<feature type="region of interest" description="Disordered" evidence="1">
    <location>
        <begin position="1015"/>
        <end position="1034"/>
    </location>
</feature>
<dbReference type="AlphaFoldDB" id="E3KXA8"/>
<dbReference type="HOGENOM" id="CLU_266884_0_0_1"/>
<evidence type="ECO:0008006" key="4">
    <source>
        <dbReference type="Google" id="ProtNLM"/>
    </source>
</evidence>
<feature type="compositionally biased region" description="Polar residues" evidence="1">
    <location>
        <begin position="1084"/>
        <end position="1100"/>
    </location>
</feature>
<dbReference type="eggNOG" id="KOG1877">
    <property type="taxonomic scope" value="Eukaryota"/>
</dbReference>
<feature type="compositionally biased region" description="Low complexity" evidence="1">
    <location>
        <begin position="1044"/>
        <end position="1069"/>
    </location>
</feature>
<dbReference type="PANTHER" id="PTHR47766">
    <property type="entry name" value="PROTEIN EFR3"/>
    <property type="match status" value="1"/>
</dbReference>
<dbReference type="Proteomes" id="UP000008783">
    <property type="component" value="Unassembled WGS sequence"/>
</dbReference>
<evidence type="ECO:0000256" key="1">
    <source>
        <dbReference type="SAM" id="MobiDB-lite"/>
    </source>
</evidence>
<dbReference type="OrthoDB" id="2500341at2759"/>
<sequence length="1250" mass="136840">MITSNHKKLVNGCYPIAVKNKNLSSISPDPNSLSKLIYYCSTRPHKIQKITTYLISYAQSQALPSSFTSSFSVYRHSKPGLICTIKIFNALLGNPTINLRILGPHLSTIIAIGLGLFNQSFSSSPLVQTPSTTTTTTTTTTQTSSTTDSGYFGSDWVSQDLDITRATIDLFSTYAQSIRPDCLQDEQLARNYLFFLAKFSSVAILCPPTSSLIQSHTTDHQSTITPKPARCMALMALESTVKAPGLYSSPYFERQLRMILPGLMSSIIPSPHRPPDELITLIHQACLDCSDQTPRSPTEKNQLVQEISDFRSIITPVSPPETSKSTEIDLIKFSIKSLTFLLSVQLTNLNQFERCVNEMLNQIESTISTIGSRAYYDWFGKSLLHWAMAKYRSSVIDLVVDRLTLIDSKQQKSKSKSTTTATLSHELHLQKMIIMAGMLNAMITDPLASSIQLLNTLNILHQLLRLIQSILELNQPTQDSQRLRDLLVELIGSLARTVYYDEQINDMCKDILGNIKLIVQPKPSESTQDGPCSSFEPAFVVALFDSLERIIVNTNTHSSTNPSSRSEHLPVGLSLWKDSLSILADLQDPQCRLASFRALLSFLKYEAFHPLQTSKPGADQHLLQFLSAFNVCLFREFMSNSSINSATNSLPFPDQTVHSNTTSSSEVDHKIAPSEPPHGTLQSGPKATNITVVNGGSNSRSTEPGLYECLLEILGHQEYLILSVCLPMLREMDQVMMMSVTLESRRENSGNQSIPETAVDNHRPLSPSGGGHPLIKHKDFVLDCLMMIAKVWQLDELSTTLGKSSSSYEDDQPDQTPNIQDGDRITRQIDWDSLVKAVCNSPLVQQKSGLDRATLEAHFLSHQWSLIEARTVAGWMVGTATRRGSMASNSASNRVHHRQRVGSAVGVNNETGIIRARLASSGQQSIRKGYLSNLLNRSPNGSLSTILQSPSVSDLRNSLLGTGFFHPNPAGLNGPSSISGRSSLLLNHHTELAHSAVLNNHSTGDLARYILASNPSTTHTNTTTTSSRTNADSTLAMNQRSFFNPLTDLTTRRTTSNTTDPSSPTSHTHQQPSGRSLHQEQRGVSKQKNPVSLARRQTLTAEVLAKVRSKTSADHHRYPSSASGSPNLFVGRPPSNNGDEGGDYVQFIRKRSQMKPFIDQQQQKTLDQPGHSPLLSSSSNGMIPSKTGVGADGSGSSLGVRLPSAARSPLGPSSVTNDPPHGDHTAAKVGPDSALNRPSNAFVSPPYIDP</sequence>
<dbReference type="EMBL" id="DS178318">
    <property type="protein sequence ID" value="EFP88981.2"/>
    <property type="molecule type" value="Genomic_DNA"/>
</dbReference>
<gene>
    <name evidence="2" type="ORF">PGTG_15184</name>
</gene>
<accession>E3KXA8</accession>
<evidence type="ECO:0000313" key="3">
    <source>
        <dbReference type="Proteomes" id="UP000008783"/>
    </source>
</evidence>
<feature type="compositionally biased region" description="Polar residues" evidence="1">
    <location>
        <begin position="649"/>
        <end position="665"/>
    </location>
</feature>
<feature type="compositionally biased region" description="Polar residues" evidence="1">
    <location>
        <begin position="680"/>
        <end position="701"/>
    </location>
</feature>
<protein>
    <recommendedName>
        <fullName evidence="4">Plasma membrane localization protein</fullName>
    </recommendedName>
</protein>
<feature type="region of interest" description="Disordered" evidence="1">
    <location>
        <begin position="1040"/>
        <end position="1143"/>
    </location>
</feature>
<dbReference type="InterPro" id="IPR039786">
    <property type="entry name" value="EFR3"/>
</dbReference>
<dbReference type="GeneID" id="10542423"/>
<reference evidence="3" key="2">
    <citation type="journal article" date="2011" name="Proc. Natl. Acad. Sci. U.S.A.">
        <title>Obligate biotrophy features unraveled by the genomic analysis of rust fungi.</title>
        <authorList>
            <person name="Duplessis S."/>
            <person name="Cuomo C.A."/>
            <person name="Lin Y.-C."/>
            <person name="Aerts A."/>
            <person name="Tisserant E."/>
            <person name="Veneault-Fourrey C."/>
            <person name="Joly D.L."/>
            <person name="Hacquard S."/>
            <person name="Amselem J."/>
            <person name="Cantarel B.L."/>
            <person name="Chiu R."/>
            <person name="Coutinho P.M."/>
            <person name="Feau N."/>
            <person name="Field M."/>
            <person name="Frey P."/>
            <person name="Gelhaye E."/>
            <person name="Goldberg J."/>
            <person name="Grabherr M.G."/>
            <person name="Kodira C.D."/>
            <person name="Kohler A."/>
            <person name="Kuees U."/>
            <person name="Lindquist E.A."/>
            <person name="Lucas S.M."/>
            <person name="Mago R."/>
            <person name="Mauceli E."/>
            <person name="Morin E."/>
            <person name="Murat C."/>
            <person name="Pangilinan J.L."/>
            <person name="Park R."/>
            <person name="Pearson M."/>
            <person name="Quesneville H."/>
            <person name="Rouhier N."/>
            <person name="Sakthikumar S."/>
            <person name="Salamov A.A."/>
            <person name="Schmutz J."/>
            <person name="Selles B."/>
            <person name="Shapiro H."/>
            <person name="Tanguay P."/>
            <person name="Tuskan G.A."/>
            <person name="Henrissat B."/>
            <person name="Van de Peer Y."/>
            <person name="Rouze P."/>
            <person name="Ellis J.G."/>
            <person name="Dodds P.N."/>
            <person name="Schein J.E."/>
            <person name="Zhong S."/>
            <person name="Hamelin R.C."/>
            <person name="Grigoriev I.V."/>
            <person name="Szabo L.J."/>
            <person name="Martin F."/>
        </authorList>
    </citation>
    <scope>NUCLEOTIDE SEQUENCE [LARGE SCALE GENOMIC DNA]</scope>
    <source>
        <strain evidence="3">CRL 75-36-700-3 / race SCCL</strain>
    </source>
</reference>
<feature type="region of interest" description="Disordered" evidence="1">
    <location>
        <begin position="649"/>
        <end position="701"/>
    </location>
</feature>
<evidence type="ECO:0000313" key="2">
    <source>
        <dbReference type="EMBL" id="EFP88981.2"/>
    </source>
</evidence>
<proteinExistence type="predicted"/>
<dbReference type="GO" id="GO:0072659">
    <property type="term" value="P:protein localization to plasma membrane"/>
    <property type="evidence" value="ECO:0007669"/>
    <property type="project" value="InterPro"/>
</dbReference>
<name>E3KXA8_PUCGT</name>
<organism evidence="2 3">
    <name type="scientific">Puccinia graminis f. sp. tritici (strain CRL 75-36-700-3 / race SCCL)</name>
    <name type="common">Black stem rust fungus</name>
    <dbReference type="NCBI Taxonomy" id="418459"/>
    <lineage>
        <taxon>Eukaryota</taxon>
        <taxon>Fungi</taxon>
        <taxon>Dikarya</taxon>
        <taxon>Basidiomycota</taxon>
        <taxon>Pucciniomycotina</taxon>
        <taxon>Pucciniomycetes</taxon>
        <taxon>Pucciniales</taxon>
        <taxon>Pucciniaceae</taxon>
        <taxon>Puccinia</taxon>
    </lineage>
</organism>
<reference key="1">
    <citation type="submission" date="2007-01" db="EMBL/GenBank/DDBJ databases">
        <title>The Genome Sequence of Puccinia graminis f. sp. tritici Strain CRL 75-36-700-3.</title>
        <authorList>
            <consortium name="The Broad Institute Genome Sequencing Platform"/>
            <person name="Birren B."/>
            <person name="Lander E."/>
            <person name="Galagan J."/>
            <person name="Nusbaum C."/>
            <person name="Devon K."/>
            <person name="Cuomo C."/>
            <person name="Jaffe D."/>
            <person name="Butler J."/>
            <person name="Alvarez P."/>
            <person name="Gnerre S."/>
            <person name="Grabherr M."/>
            <person name="Mauceli E."/>
            <person name="Brockman W."/>
            <person name="Young S."/>
            <person name="LaButti K."/>
            <person name="Sykes S."/>
            <person name="DeCaprio D."/>
            <person name="Crawford M."/>
            <person name="Koehrsen M."/>
            <person name="Engels R."/>
            <person name="Montgomery P."/>
            <person name="Pearson M."/>
            <person name="Howarth C."/>
            <person name="Larson L."/>
            <person name="White J."/>
            <person name="Zeng Q."/>
            <person name="Kodira C."/>
            <person name="Yandava C."/>
            <person name="Alvarado L."/>
            <person name="O'Leary S."/>
            <person name="Szabo L."/>
            <person name="Dean R."/>
            <person name="Schein J."/>
        </authorList>
    </citation>
    <scope>NUCLEOTIDE SEQUENCE</scope>
    <source>
        <strain>CRL 75-36-700-3</strain>
    </source>
</reference>
<feature type="region of interest" description="Disordered" evidence="1">
    <location>
        <begin position="1158"/>
        <end position="1250"/>
    </location>
</feature>
<dbReference type="VEuPathDB" id="FungiDB:PGTG_15184"/>
<dbReference type="PANTHER" id="PTHR47766:SF1">
    <property type="entry name" value="PROTEIN EFR3"/>
    <property type="match status" value="1"/>
</dbReference>
<feature type="region of interest" description="Disordered" evidence="1">
    <location>
        <begin position="802"/>
        <end position="822"/>
    </location>
</feature>